<reference evidence="2 3" key="1">
    <citation type="journal article" date="2016" name="BMC Genomics">
        <title>Combined genomic and structural analyses of a cultured magnetotactic bacterium reveals its niche adaptation to a dynamic environment.</title>
        <authorList>
            <person name="Araujo A.C."/>
            <person name="Morillo V."/>
            <person name="Cypriano J."/>
            <person name="Teixeira L.C."/>
            <person name="Leao P."/>
            <person name="Lyra S."/>
            <person name="Almeida L.G."/>
            <person name="Bazylinski D.A."/>
            <person name="Vasconcellos A.T."/>
            <person name="Abreu F."/>
            <person name="Lins U."/>
        </authorList>
    </citation>
    <scope>NUCLEOTIDE SEQUENCE [LARGE SCALE GENOMIC DNA]</scope>
    <source>
        <strain evidence="2 3">IT-1</strain>
    </source>
</reference>
<keyword evidence="2" id="KW-0378">Hydrolase</keyword>
<name>A0A1Y2K6M7_9PROT</name>
<dbReference type="SUPFAM" id="SSF53474">
    <property type="entry name" value="alpha/beta-Hydrolases"/>
    <property type="match status" value="1"/>
</dbReference>
<gene>
    <name evidence="2" type="ORF">MAIT1_03350</name>
</gene>
<dbReference type="GO" id="GO:0047372">
    <property type="term" value="F:monoacylglycerol lipase activity"/>
    <property type="evidence" value="ECO:0007669"/>
    <property type="project" value="TreeGrafter"/>
</dbReference>
<dbReference type="InterPro" id="IPR029058">
    <property type="entry name" value="AB_hydrolase_fold"/>
</dbReference>
<dbReference type="Gene3D" id="3.40.50.1820">
    <property type="entry name" value="alpha/beta hydrolase"/>
    <property type="match status" value="1"/>
</dbReference>
<dbReference type="PRINTS" id="PR00111">
    <property type="entry name" value="ABHYDROLASE"/>
</dbReference>
<dbReference type="STRING" id="1434232.MAIT1_03350"/>
<dbReference type="Proteomes" id="UP000194003">
    <property type="component" value="Unassembled WGS sequence"/>
</dbReference>
<dbReference type="InterPro" id="IPR000073">
    <property type="entry name" value="AB_hydrolase_1"/>
</dbReference>
<comment type="caution">
    <text evidence="2">The sequence shown here is derived from an EMBL/GenBank/DDBJ whole genome shotgun (WGS) entry which is preliminary data.</text>
</comment>
<sequence length="254" mass="28413">MLHGVASYSFLWDPIIDRMRDRFDLIAPDLLGCGASEKPEHADHSIRGQALLMVALLDALEIDSVHLVAHDVGGGVAQILAVDHPQRLRSLTLINPVGYDYWPVQPITTMRAPVIRHLAQAVMNRSMLRLVIRHALYHKELLTAELLDAFWAPFASEEGRRGFFQLIRAINNRLLTEIQPQLQRITLPTLLVRGAADAYLSAHIISDLARDIPHAQTHTLPQGGHFIQIDLPNQISTLAAEFLSQLELSSKNME</sequence>
<keyword evidence="3" id="KW-1185">Reference proteome</keyword>
<dbReference type="Pfam" id="PF00561">
    <property type="entry name" value="Abhydrolase_1"/>
    <property type="match status" value="1"/>
</dbReference>
<dbReference type="PANTHER" id="PTHR43798">
    <property type="entry name" value="MONOACYLGLYCEROL LIPASE"/>
    <property type="match status" value="1"/>
</dbReference>
<evidence type="ECO:0000313" key="3">
    <source>
        <dbReference type="Proteomes" id="UP000194003"/>
    </source>
</evidence>
<evidence type="ECO:0000259" key="1">
    <source>
        <dbReference type="Pfam" id="PF00561"/>
    </source>
</evidence>
<dbReference type="InterPro" id="IPR000639">
    <property type="entry name" value="Epox_hydrolase-like"/>
</dbReference>
<proteinExistence type="predicted"/>
<evidence type="ECO:0000313" key="2">
    <source>
        <dbReference type="EMBL" id="OSM05190.1"/>
    </source>
</evidence>
<dbReference type="PANTHER" id="PTHR43798:SF33">
    <property type="entry name" value="HYDROLASE, PUTATIVE (AFU_ORTHOLOGUE AFUA_2G14860)-RELATED"/>
    <property type="match status" value="1"/>
</dbReference>
<accession>A0A1Y2K6M7</accession>
<dbReference type="GO" id="GO:0016020">
    <property type="term" value="C:membrane"/>
    <property type="evidence" value="ECO:0007669"/>
    <property type="project" value="TreeGrafter"/>
</dbReference>
<organism evidence="2 3">
    <name type="scientific">Magnetofaba australis IT-1</name>
    <dbReference type="NCBI Taxonomy" id="1434232"/>
    <lineage>
        <taxon>Bacteria</taxon>
        <taxon>Pseudomonadati</taxon>
        <taxon>Pseudomonadota</taxon>
        <taxon>Magnetococcia</taxon>
        <taxon>Magnetococcales</taxon>
        <taxon>Magnetococcaceae</taxon>
        <taxon>Magnetofaba</taxon>
    </lineage>
</organism>
<dbReference type="AlphaFoldDB" id="A0A1Y2K6M7"/>
<protein>
    <submittedName>
        <fullName evidence="2">Putative oxidoreductase-hydrolase involved in aromatic ring cleavage</fullName>
    </submittedName>
</protein>
<dbReference type="PRINTS" id="PR00412">
    <property type="entry name" value="EPOXHYDRLASE"/>
</dbReference>
<dbReference type="GO" id="GO:0046464">
    <property type="term" value="P:acylglycerol catabolic process"/>
    <property type="evidence" value="ECO:0007669"/>
    <property type="project" value="TreeGrafter"/>
</dbReference>
<dbReference type="InterPro" id="IPR050266">
    <property type="entry name" value="AB_hydrolase_sf"/>
</dbReference>
<feature type="domain" description="AB hydrolase-1" evidence="1">
    <location>
        <begin position="1"/>
        <end position="230"/>
    </location>
</feature>
<dbReference type="EMBL" id="LVJN01000018">
    <property type="protein sequence ID" value="OSM05190.1"/>
    <property type="molecule type" value="Genomic_DNA"/>
</dbReference>